<evidence type="ECO:0000313" key="2">
    <source>
        <dbReference type="EMBL" id="PIW36341.1"/>
    </source>
</evidence>
<dbReference type="AlphaFoldDB" id="A0A2M7H284"/>
<dbReference type="Gene3D" id="2.60.40.10">
    <property type="entry name" value="Immunoglobulins"/>
    <property type="match status" value="2"/>
</dbReference>
<dbReference type="Proteomes" id="UP000230292">
    <property type="component" value="Unassembled WGS sequence"/>
</dbReference>
<protein>
    <submittedName>
        <fullName evidence="2">Uncharacterized protein</fullName>
    </submittedName>
</protein>
<name>A0A2M7H284_9BACT</name>
<proteinExistence type="predicted"/>
<reference evidence="2 3" key="1">
    <citation type="submission" date="2017-09" db="EMBL/GenBank/DDBJ databases">
        <title>Depth-based differentiation of microbial function through sediment-hosted aquifers and enrichment of novel symbionts in the deep terrestrial subsurface.</title>
        <authorList>
            <person name="Probst A.J."/>
            <person name="Ladd B."/>
            <person name="Jarett J.K."/>
            <person name="Geller-Mcgrath D.E."/>
            <person name="Sieber C.M."/>
            <person name="Emerson J.B."/>
            <person name="Anantharaman K."/>
            <person name="Thomas B.C."/>
            <person name="Malmstrom R."/>
            <person name="Stieglmeier M."/>
            <person name="Klingl A."/>
            <person name="Woyke T."/>
            <person name="Ryan C.M."/>
            <person name="Banfield J.F."/>
        </authorList>
    </citation>
    <scope>NUCLEOTIDE SEQUENCE [LARGE SCALE GENOMIC DNA]</scope>
    <source>
        <strain evidence="2">CG15_BIG_FIL_POST_REV_8_21_14_020_45_12</strain>
    </source>
</reference>
<dbReference type="EMBL" id="PFGC01000061">
    <property type="protein sequence ID" value="PIW36341.1"/>
    <property type="molecule type" value="Genomic_DNA"/>
</dbReference>
<feature type="region of interest" description="Disordered" evidence="1">
    <location>
        <begin position="1"/>
        <end position="43"/>
    </location>
</feature>
<evidence type="ECO:0000313" key="3">
    <source>
        <dbReference type="Proteomes" id="UP000230292"/>
    </source>
</evidence>
<comment type="caution">
    <text evidence="2">The sequence shown here is derived from an EMBL/GenBank/DDBJ whole genome shotgun (WGS) entry which is preliminary data.</text>
</comment>
<evidence type="ECO:0000256" key="1">
    <source>
        <dbReference type="SAM" id="MobiDB-lite"/>
    </source>
</evidence>
<dbReference type="InterPro" id="IPR013783">
    <property type="entry name" value="Ig-like_fold"/>
</dbReference>
<gene>
    <name evidence="2" type="ORF">COW24_05910</name>
</gene>
<organism evidence="2 3">
    <name type="scientific">Candidatus Kerfeldbacteria bacterium CG15_BIG_FIL_POST_REV_8_21_14_020_45_12</name>
    <dbReference type="NCBI Taxonomy" id="2014247"/>
    <lineage>
        <taxon>Bacteria</taxon>
        <taxon>Candidatus Kerfeldiibacteriota</taxon>
    </lineage>
</organism>
<dbReference type="SUPFAM" id="SSF49265">
    <property type="entry name" value="Fibronectin type III"/>
    <property type="match status" value="1"/>
</dbReference>
<accession>A0A2M7H284</accession>
<feature type="non-terminal residue" evidence="2">
    <location>
        <position position="1"/>
    </location>
</feature>
<dbReference type="InterPro" id="IPR036116">
    <property type="entry name" value="FN3_sf"/>
</dbReference>
<dbReference type="Pfam" id="PF22352">
    <property type="entry name" value="K319L-like_PKD"/>
    <property type="match status" value="1"/>
</dbReference>
<sequence length="920" mass="95896">ANPSPNAPSNGATGQNRNVSLTSSAYSSNGATHTTSDWQISDDNTFSEDCSDINLVWCKLDSSNKESVVVNSANGSFQNALAGKISLAPNTVYYFRVRHTNAVGDSNWSPVNSFTTAVNTPPNQPSASSPADAETGVVLNPNLSSSAYSDTDGDPHVGSSWAVFESSDCTGTPVWNKSNDATNLTSIGVNTTNGTFAGSHSGQSQLKSHTTFSYYVKYKDPFSNSLDSACAAFSTLNNSPILGGSVADLNLTEDTDVLAAFDVDDNLSDPDWNDTSFTCGVTDDLDAGLGTLTLNGDNTVDVNLVADANGSDTIQLSCDDAGSASVSTNVVTVTVASVNDAPSFVKGANQAVSEDAGEKSVTGWATSLNRGASNESSQVLSFTVSNDNNILFSSQPAIASNGNLTYTPAANANGSATVTVSIADNGGVANGGTDTSASQTFTITVNPVNDKPVANAGANKEINEDTATTTLDGSGSSDIDGDTLTFGWVETLDNGDLCSISSASSATPTISVANGVSSYSCVYQLTVSDGIIDSDADSVNVSVTADNDEPELVVTSSNTVAIDEGDRLVIPIVSSDVDTDVVDLGAGVVAGEISDIDQLFTDNGDNTGLFDWETTTEDSGDYTVRFSASDGASEINRDIDITVASAGSSEPPIDEGPTNNAPTFSGSLPNVAVLSGAITGKLFNLNNYFKDADNDKLTYKMTRATGVKVNIKSGRVRLSAANGGKNTAAVTFTATDPYGATVSSNEVVIEVSAAKIKNVSHVDGGNNGKGKIQVVNDDGKVVSAWRAFPKGGSIPRLGTIKDKGYIFVVKKKSGSTLQVYTLNGDIVAKKKLSPNLHWRTLATGNLSGDSSTEEIAVSTHRGSTIYLRVFSFDPVQGKFTLRKRTAYAPLKSNKYSIHIQKDKVYVYKPNGKKAFSWKPF</sequence>